<dbReference type="InterPro" id="IPR050348">
    <property type="entry name" value="Protein-Tyr_Phosphatase"/>
</dbReference>
<organism evidence="3">
    <name type="scientific">Heligmosomoides polygyrus</name>
    <name type="common">Parasitic roundworm</name>
    <dbReference type="NCBI Taxonomy" id="6339"/>
    <lineage>
        <taxon>Eukaryota</taxon>
        <taxon>Metazoa</taxon>
        <taxon>Ecdysozoa</taxon>
        <taxon>Nematoda</taxon>
        <taxon>Chromadorea</taxon>
        <taxon>Rhabditida</taxon>
        <taxon>Rhabditina</taxon>
        <taxon>Rhabditomorpha</taxon>
        <taxon>Strongyloidea</taxon>
        <taxon>Heligmosomidae</taxon>
        <taxon>Heligmosomoides</taxon>
    </lineage>
</organism>
<evidence type="ECO:0000259" key="2">
    <source>
        <dbReference type="PROSITE" id="PS50056"/>
    </source>
</evidence>
<dbReference type="PANTHER" id="PTHR19134">
    <property type="entry name" value="RECEPTOR-TYPE TYROSINE-PROTEIN PHOSPHATASE"/>
    <property type="match status" value="1"/>
</dbReference>
<dbReference type="InterPro" id="IPR029021">
    <property type="entry name" value="Prot-tyrosine_phosphatase-like"/>
</dbReference>
<feature type="domain" description="Tyrosine specific protein phosphatases" evidence="2">
    <location>
        <begin position="1"/>
        <end position="62"/>
    </location>
</feature>
<name>A0A3P7TZ59_HELPZ</name>
<accession>A0A3P7TZ59</accession>
<dbReference type="PRINTS" id="PR00700">
    <property type="entry name" value="PRTYPHPHTASE"/>
</dbReference>
<proteinExistence type="predicted"/>
<evidence type="ECO:0000259" key="1">
    <source>
        <dbReference type="PROSITE" id="PS50055"/>
    </source>
</evidence>
<dbReference type="AlphaFoldDB" id="A0A3P7TZ59"/>
<sequence length="110" mass="12481">MPQSSSSLLVHCHAGLGRTGVFIALDVALRQLYQNNTVNIKGVVEKLREKRARAVMNPWQYAYINVVVAEKVRCYSSATCLEFLILKFPEFRRCNAVRCLRVSAVIMFDS</sequence>
<dbReference type="SMART" id="SM00404">
    <property type="entry name" value="PTPc_motif"/>
    <property type="match status" value="1"/>
</dbReference>
<feature type="domain" description="Tyrosine-protein phosphatase" evidence="1">
    <location>
        <begin position="1"/>
        <end position="71"/>
    </location>
</feature>
<dbReference type="PROSITE" id="PS50055">
    <property type="entry name" value="TYR_PHOSPHATASE_PTP"/>
    <property type="match status" value="1"/>
</dbReference>
<dbReference type="PROSITE" id="PS00383">
    <property type="entry name" value="TYR_PHOSPHATASE_1"/>
    <property type="match status" value="1"/>
</dbReference>
<dbReference type="OrthoDB" id="5854477at2759"/>
<dbReference type="GO" id="GO:0004725">
    <property type="term" value="F:protein tyrosine phosphatase activity"/>
    <property type="evidence" value="ECO:0007669"/>
    <property type="project" value="InterPro"/>
</dbReference>
<dbReference type="PANTHER" id="PTHR19134:SF527">
    <property type="entry name" value="TYROSINE-PROTEIN PHOSPHATASE NON-RECEPTOR TYPE 7"/>
    <property type="match status" value="1"/>
</dbReference>
<protein>
    <recommendedName>
        <fullName evidence="4">Tyrosine specific protein phosphatases domain-containing protein</fullName>
    </recommendedName>
</protein>
<reference evidence="3" key="1">
    <citation type="submission" date="2018-11" db="EMBL/GenBank/DDBJ databases">
        <authorList>
            <consortium name="Pathogen Informatics"/>
        </authorList>
    </citation>
    <scope>NUCLEOTIDE SEQUENCE [LARGE SCALE GENOMIC DNA]</scope>
</reference>
<dbReference type="Gene3D" id="3.90.190.10">
    <property type="entry name" value="Protein tyrosine phosphatase superfamily"/>
    <property type="match status" value="1"/>
</dbReference>
<dbReference type="PROSITE" id="PS50056">
    <property type="entry name" value="TYR_PHOSPHATASE_2"/>
    <property type="match status" value="1"/>
</dbReference>
<dbReference type="InterPro" id="IPR003595">
    <property type="entry name" value="Tyr_Pase_cat"/>
</dbReference>
<dbReference type="InterPro" id="IPR000242">
    <property type="entry name" value="PTP_cat"/>
</dbReference>
<evidence type="ECO:0000313" key="3">
    <source>
        <dbReference type="EMBL" id="VDO24789.1"/>
    </source>
</evidence>
<dbReference type="EMBL" id="UZAH01003487">
    <property type="protein sequence ID" value="VDO24789.1"/>
    <property type="molecule type" value="Genomic_DNA"/>
</dbReference>
<dbReference type="SUPFAM" id="SSF52799">
    <property type="entry name" value="(Phosphotyrosine protein) phosphatases II"/>
    <property type="match status" value="1"/>
</dbReference>
<gene>
    <name evidence="3" type="ORF">HPBE_LOCUS2367</name>
</gene>
<dbReference type="Pfam" id="PF00102">
    <property type="entry name" value="Y_phosphatase"/>
    <property type="match status" value="1"/>
</dbReference>
<dbReference type="InterPro" id="IPR000387">
    <property type="entry name" value="Tyr_Pase_dom"/>
</dbReference>
<evidence type="ECO:0008006" key="4">
    <source>
        <dbReference type="Google" id="ProtNLM"/>
    </source>
</evidence>
<dbReference type="InterPro" id="IPR016130">
    <property type="entry name" value="Tyr_Pase_AS"/>
</dbReference>